<evidence type="ECO:0000313" key="1">
    <source>
        <dbReference type="EMBL" id="CAI9958692.1"/>
    </source>
</evidence>
<gene>
    <name evidence="2" type="ORF">HINF_LOCUS25449</name>
    <name evidence="1" type="ORF">HINF_LOCUS46337</name>
</gene>
<organism evidence="1">
    <name type="scientific">Hexamita inflata</name>
    <dbReference type="NCBI Taxonomy" id="28002"/>
    <lineage>
        <taxon>Eukaryota</taxon>
        <taxon>Metamonada</taxon>
        <taxon>Diplomonadida</taxon>
        <taxon>Hexamitidae</taxon>
        <taxon>Hexamitinae</taxon>
        <taxon>Hexamita</taxon>
    </lineage>
</organism>
<dbReference type="AlphaFoldDB" id="A0AA86UNP3"/>
<dbReference type="EMBL" id="CAXDID020000076">
    <property type="protein sequence ID" value="CAL6016321.1"/>
    <property type="molecule type" value="Genomic_DNA"/>
</dbReference>
<keyword evidence="3" id="KW-1185">Reference proteome</keyword>
<reference evidence="1" key="1">
    <citation type="submission" date="2023-06" db="EMBL/GenBank/DDBJ databases">
        <authorList>
            <person name="Kurt Z."/>
        </authorList>
    </citation>
    <scope>NUCLEOTIDE SEQUENCE</scope>
</reference>
<name>A0AA86UNP3_9EUKA</name>
<reference evidence="2 3" key="2">
    <citation type="submission" date="2024-07" db="EMBL/GenBank/DDBJ databases">
        <authorList>
            <person name="Akdeniz Z."/>
        </authorList>
    </citation>
    <scope>NUCLEOTIDE SEQUENCE [LARGE SCALE GENOMIC DNA]</scope>
</reference>
<evidence type="ECO:0000313" key="2">
    <source>
        <dbReference type="EMBL" id="CAL6016321.1"/>
    </source>
</evidence>
<dbReference type="Proteomes" id="UP001642409">
    <property type="component" value="Unassembled WGS sequence"/>
</dbReference>
<evidence type="ECO:0000313" key="3">
    <source>
        <dbReference type="Proteomes" id="UP001642409"/>
    </source>
</evidence>
<dbReference type="EMBL" id="CATOUU010000909">
    <property type="protein sequence ID" value="CAI9958692.1"/>
    <property type="molecule type" value="Genomic_DNA"/>
</dbReference>
<proteinExistence type="predicted"/>
<accession>A0AA86UNP3</accession>
<protein>
    <submittedName>
        <fullName evidence="2">Hypothetical_protein</fullName>
    </submittedName>
</protein>
<comment type="caution">
    <text evidence="1">The sequence shown here is derived from an EMBL/GenBank/DDBJ whole genome shotgun (WGS) entry which is preliminary data.</text>
</comment>
<sequence>MICKLFRRRRTFYFCTVLNCNLYVYKVNCVQQSACSHLSAERSAFSPAKRFRRSSIQTRTCAFECSYYDKLAVFGSNQCQCETILNISVSGYIQTDSYFGLINDVQHDSQVISSFKYQLHITASANDCVFFALSKGQWKITGLVFAGFIGYPLAPRNPIVGQCDCLDGSINCREYATNKSEVE</sequence>